<feature type="signal peptide" evidence="3">
    <location>
        <begin position="1"/>
        <end position="26"/>
    </location>
</feature>
<protein>
    <submittedName>
        <fullName evidence="6">Uncharacterized protein</fullName>
    </submittedName>
</protein>
<evidence type="ECO:0000256" key="3">
    <source>
        <dbReference type="SAM" id="SignalP"/>
    </source>
</evidence>
<keyword evidence="2" id="KW-1133">Transmembrane helix</keyword>
<dbReference type="Gene3D" id="3.50.4.10">
    <property type="entry name" value="Hepatocyte Growth Factor"/>
    <property type="match status" value="4"/>
</dbReference>
<accession>A0AAW0T0S7</accession>
<name>A0AAW0T0S7_SCYPA</name>
<evidence type="ECO:0000259" key="4">
    <source>
        <dbReference type="PROSITE" id="PS50948"/>
    </source>
</evidence>
<dbReference type="PROSITE" id="PS51034">
    <property type="entry name" value="ZP_2"/>
    <property type="match status" value="1"/>
</dbReference>
<evidence type="ECO:0000259" key="5">
    <source>
        <dbReference type="PROSITE" id="PS51034"/>
    </source>
</evidence>
<feature type="region of interest" description="Disordered" evidence="1">
    <location>
        <begin position="839"/>
        <end position="864"/>
    </location>
</feature>
<dbReference type="InterPro" id="IPR001507">
    <property type="entry name" value="ZP_dom"/>
</dbReference>
<dbReference type="SMART" id="SM00241">
    <property type="entry name" value="ZP"/>
    <property type="match status" value="1"/>
</dbReference>
<dbReference type="PANTHER" id="PTHR47327:SF9">
    <property type="entry name" value="NO MECHANORECEPTOR POTENTIAL A, ISOFORM A"/>
    <property type="match status" value="1"/>
</dbReference>
<feature type="domain" description="Apple" evidence="4">
    <location>
        <begin position="488"/>
        <end position="569"/>
    </location>
</feature>
<evidence type="ECO:0000256" key="1">
    <source>
        <dbReference type="SAM" id="MobiDB-lite"/>
    </source>
</evidence>
<feature type="compositionally biased region" description="Basic and acidic residues" evidence="1">
    <location>
        <begin position="839"/>
        <end position="855"/>
    </location>
</feature>
<dbReference type="PANTHER" id="PTHR47327">
    <property type="entry name" value="FI18240P1-RELATED"/>
    <property type="match status" value="1"/>
</dbReference>
<dbReference type="InterPro" id="IPR052774">
    <property type="entry name" value="Celegans_DevNeuronal_Protein"/>
</dbReference>
<dbReference type="InterPro" id="IPR003609">
    <property type="entry name" value="Pan_app"/>
</dbReference>
<evidence type="ECO:0000256" key="2">
    <source>
        <dbReference type="SAM" id="Phobius"/>
    </source>
</evidence>
<dbReference type="Pfam" id="PF00024">
    <property type="entry name" value="PAN_1"/>
    <property type="match status" value="4"/>
</dbReference>
<evidence type="ECO:0000313" key="7">
    <source>
        <dbReference type="Proteomes" id="UP001487740"/>
    </source>
</evidence>
<sequence length="1006" mass="111951">MPIRLRSARMFNAVAIVSALHLLSEASLPACDNGRGVVRYERLPDTVVDGNPIQEDVVRLKTPSSASVLAQCVGRCLQDETALGFISRCTMFDYYPGRKINTYSTADNRFTETKCRLSRPPNQYAKINYRDDPVSIHFREVCYAASVVKAECPSRLYVMERLRDNKFEASDLLEVSARTIEECEDKCLNQYSEDAVNTDRTCRSGYFDKKRNTCYHSGFTRRTHPKLLKADDDYDYFENTCLTKDRRCPRNKLFFMKSADTELFGAYDKEYHQDLTLYECADKCLDSLNIFCRSFVYDPLGRKCMLSGEDRISKPKLVRNSTSSQKSEYYELFCMDGDKVRGNYVFDDSDTQQLNNRRHRDVPTAFQMIRNTRLDLGSGLTLPECLDACLEETAFVCRSVMHSDKFDACRLSKYDKLNGQTVYDPDFTYYENLMGNRITGTNQGVTGGRNPLSPFPGGGVEAGGFTGGFGGGSLGVGGGGVGLGGGLVGTRLRLRSPYIRDFETVDSLGECKRKCLSMRVYTCRSFNFRYDTVRDNCELSDESTHTILRLNNPSHFETDGSADYYERGGGSGTACLDVSQQCYEDGMEFSLRTDEPFRGRIYTYGYYDRCYTRGSGGLTTVLKISGARGVPDCGTIRYGDTTTNIVVVQFSDNVQTAMDKRYNLTCTVVGPDEAVVTSAYIGAGSGAPTPIEYLPAENQLQSQVKLQIMYNGRPTTTIAVGDKLTFRLESLRGYNLVSDIFATDVVAKDPFSGRQVELIDSRGLLGMFNDTFSPPGVPIDNYVFPALGKARDGDGLEAVFDAFKIPESNYLIFEATVRTCRRGCQPALCSLGSGRAEEQSYGRRRRDAEDPKAVEGEDDDEEEEGQIHGIYEVLLSRDEFGEEEAAMAFLDEVCVAPAEYYTLVIALAVTVICLVGSLLLSFLLLQTRPQTPSSKFSFPGSHARTLTQPASYFPSGPTASAPQGEDGAATSSRYPDPSEPIYTDPALFERSRSESSPQRRFGDGQE</sequence>
<keyword evidence="7" id="KW-1185">Reference proteome</keyword>
<dbReference type="PROSITE" id="PS50948">
    <property type="entry name" value="PAN"/>
    <property type="match status" value="4"/>
</dbReference>
<dbReference type="CDD" id="cd01099">
    <property type="entry name" value="PAN_AP_HGF"/>
    <property type="match status" value="4"/>
</dbReference>
<dbReference type="GO" id="GO:0009653">
    <property type="term" value="P:anatomical structure morphogenesis"/>
    <property type="evidence" value="ECO:0007669"/>
    <property type="project" value="TreeGrafter"/>
</dbReference>
<feature type="region of interest" description="Disordered" evidence="1">
    <location>
        <begin position="947"/>
        <end position="1006"/>
    </location>
</feature>
<dbReference type="SUPFAM" id="SSF57414">
    <property type="entry name" value="Hairpin loop containing domain-like"/>
    <property type="match status" value="4"/>
</dbReference>
<dbReference type="SMART" id="SM00473">
    <property type="entry name" value="PAN_AP"/>
    <property type="match status" value="4"/>
</dbReference>
<keyword evidence="2" id="KW-0472">Membrane</keyword>
<comment type="caution">
    <text evidence="6">The sequence shown here is derived from an EMBL/GenBank/DDBJ whole genome shotgun (WGS) entry which is preliminary data.</text>
</comment>
<feature type="domain" description="Apple" evidence="4">
    <location>
        <begin position="31"/>
        <end position="142"/>
    </location>
</feature>
<feature type="domain" description="Apple" evidence="4">
    <location>
        <begin position="152"/>
        <end position="241"/>
    </location>
</feature>
<feature type="chain" id="PRO_5043541891" evidence="3">
    <location>
        <begin position="27"/>
        <end position="1006"/>
    </location>
</feature>
<reference evidence="6 7" key="1">
    <citation type="submission" date="2023-03" db="EMBL/GenBank/DDBJ databases">
        <title>High-quality genome of Scylla paramamosain provides insights in environmental adaptation.</title>
        <authorList>
            <person name="Zhang L."/>
        </authorList>
    </citation>
    <scope>NUCLEOTIDE SEQUENCE [LARGE SCALE GENOMIC DNA]</scope>
    <source>
        <strain evidence="6">LZ_2023a</strain>
        <tissue evidence="6">Muscle</tissue>
    </source>
</reference>
<organism evidence="6 7">
    <name type="scientific">Scylla paramamosain</name>
    <name type="common">Mud crab</name>
    <dbReference type="NCBI Taxonomy" id="85552"/>
    <lineage>
        <taxon>Eukaryota</taxon>
        <taxon>Metazoa</taxon>
        <taxon>Ecdysozoa</taxon>
        <taxon>Arthropoda</taxon>
        <taxon>Crustacea</taxon>
        <taxon>Multicrustacea</taxon>
        <taxon>Malacostraca</taxon>
        <taxon>Eumalacostraca</taxon>
        <taxon>Eucarida</taxon>
        <taxon>Decapoda</taxon>
        <taxon>Pleocyemata</taxon>
        <taxon>Brachyura</taxon>
        <taxon>Eubrachyura</taxon>
        <taxon>Portunoidea</taxon>
        <taxon>Portunidae</taxon>
        <taxon>Portuninae</taxon>
        <taxon>Scylla</taxon>
    </lineage>
</organism>
<feature type="domain" description="Apple" evidence="4">
    <location>
        <begin position="248"/>
        <end position="334"/>
    </location>
</feature>
<keyword evidence="3" id="KW-0732">Signal</keyword>
<evidence type="ECO:0000313" key="6">
    <source>
        <dbReference type="EMBL" id="KAK8381304.1"/>
    </source>
</evidence>
<dbReference type="AlphaFoldDB" id="A0AAW0T0S7"/>
<keyword evidence="2" id="KW-0812">Transmembrane</keyword>
<feature type="domain" description="ZP" evidence="5">
    <location>
        <begin position="581"/>
        <end position="836"/>
    </location>
</feature>
<proteinExistence type="predicted"/>
<dbReference type="EMBL" id="JARAKH010000040">
    <property type="protein sequence ID" value="KAK8381304.1"/>
    <property type="molecule type" value="Genomic_DNA"/>
</dbReference>
<gene>
    <name evidence="6" type="ORF">O3P69_018411</name>
</gene>
<dbReference type="Proteomes" id="UP001487740">
    <property type="component" value="Unassembled WGS sequence"/>
</dbReference>
<feature type="transmembrane region" description="Helical" evidence="2">
    <location>
        <begin position="900"/>
        <end position="925"/>
    </location>
</feature>